<gene>
    <name evidence="3" type="ORF">B4U80_02509</name>
</gene>
<protein>
    <submittedName>
        <fullName evidence="3">Carbonic anhydrase-related protein 10-like protein</fullName>
    </submittedName>
</protein>
<comment type="similarity">
    <text evidence="1">Belongs to the alpha-carbonic anhydrase family.</text>
</comment>
<dbReference type="EMBL" id="NCKV01001514">
    <property type="protein sequence ID" value="RWS28212.1"/>
    <property type="molecule type" value="Genomic_DNA"/>
</dbReference>
<feature type="domain" description="Alpha-carbonic anhydrase" evidence="2">
    <location>
        <begin position="3"/>
        <end position="277"/>
    </location>
</feature>
<dbReference type="SUPFAM" id="SSF51069">
    <property type="entry name" value="Carbonic anhydrase"/>
    <property type="match status" value="1"/>
</dbReference>
<evidence type="ECO:0000313" key="3">
    <source>
        <dbReference type="EMBL" id="RWS28212.1"/>
    </source>
</evidence>
<name>A0A443SL35_9ACAR</name>
<dbReference type="Proteomes" id="UP000288716">
    <property type="component" value="Unassembled WGS sequence"/>
</dbReference>
<dbReference type="OrthoDB" id="5978072at2759"/>
<evidence type="ECO:0000313" key="4">
    <source>
        <dbReference type="Proteomes" id="UP000288716"/>
    </source>
</evidence>
<dbReference type="Gene3D" id="3.10.200.10">
    <property type="entry name" value="Alpha carbonic anhydrase"/>
    <property type="match status" value="1"/>
</dbReference>
<comment type="caution">
    <text evidence="3">The sequence shown here is derived from an EMBL/GenBank/DDBJ whole genome shotgun (WGS) entry which is preliminary data.</text>
</comment>
<dbReference type="Pfam" id="PF00194">
    <property type="entry name" value="Carb_anhydrase"/>
    <property type="match status" value="1"/>
</dbReference>
<dbReference type="InterPro" id="IPR001148">
    <property type="entry name" value="CA_dom"/>
</dbReference>
<feature type="non-terminal residue" evidence="3">
    <location>
        <position position="1"/>
    </location>
</feature>
<evidence type="ECO:0000259" key="2">
    <source>
        <dbReference type="PROSITE" id="PS51144"/>
    </source>
</evidence>
<reference evidence="3 4" key="1">
    <citation type="journal article" date="2018" name="Gigascience">
        <title>Genomes of trombidid mites reveal novel predicted allergens and laterally-transferred genes associated with secondary metabolism.</title>
        <authorList>
            <person name="Dong X."/>
            <person name="Chaisiri K."/>
            <person name="Xia D."/>
            <person name="Armstrong S.D."/>
            <person name="Fang Y."/>
            <person name="Donnelly M.J."/>
            <person name="Kadowaki T."/>
            <person name="McGarry J.W."/>
            <person name="Darby A.C."/>
            <person name="Makepeace B.L."/>
        </authorList>
    </citation>
    <scope>NUCLEOTIDE SEQUENCE [LARGE SCALE GENOMIC DNA]</scope>
    <source>
        <strain evidence="3">UoL-UT</strain>
    </source>
</reference>
<organism evidence="3 4">
    <name type="scientific">Leptotrombidium deliense</name>
    <dbReference type="NCBI Taxonomy" id="299467"/>
    <lineage>
        <taxon>Eukaryota</taxon>
        <taxon>Metazoa</taxon>
        <taxon>Ecdysozoa</taxon>
        <taxon>Arthropoda</taxon>
        <taxon>Chelicerata</taxon>
        <taxon>Arachnida</taxon>
        <taxon>Acari</taxon>
        <taxon>Acariformes</taxon>
        <taxon>Trombidiformes</taxon>
        <taxon>Prostigmata</taxon>
        <taxon>Anystina</taxon>
        <taxon>Parasitengona</taxon>
        <taxon>Trombiculoidea</taxon>
        <taxon>Trombiculidae</taxon>
        <taxon>Leptotrombidium</taxon>
    </lineage>
</organism>
<accession>A0A443SL35</accession>
<dbReference type="SMART" id="SM01057">
    <property type="entry name" value="Carb_anhydrase"/>
    <property type="match status" value="1"/>
</dbReference>
<evidence type="ECO:0000256" key="1">
    <source>
        <dbReference type="ARBA" id="ARBA00010718"/>
    </source>
</evidence>
<dbReference type="GO" id="GO:0008270">
    <property type="term" value="F:zinc ion binding"/>
    <property type="evidence" value="ECO:0007669"/>
    <property type="project" value="InterPro"/>
</dbReference>
<dbReference type="PANTHER" id="PTHR18952:SF208">
    <property type="entry name" value="CARBONIC ANHYDRASE XA-RELATED"/>
    <property type="match status" value="1"/>
</dbReference>
<dbReference type="GO" id="GO:0004089">
    <property type="term" value="F:carbonate dehydratase activity"/>
    <property type="evidence" value="ECO:0007669"/>
    <property type="project" value="InterPro"/>
</dbReference>
<dbReference type="InterPro" id="IPR023561">
    <property type="entry name" value="Carbonic_anhydrase_a-class"/>
</dbReference>
<dbReference type="VEuPathDB" id="VectorBase:LDEU003828"/>
<dbReference type="PROSITE" id="PS51144">
    <property type="entry name" value="ALPHA_CA_2"/>
    <property type="match status" value="1"/>
</dbReference>
<keyword evidence="4" id="KW-1185">Reference proteome</keyword>
<sequence length="344" mass="39068">NTHTFIHSRFAKNVGPDFWGRLNPKWNLCSRGRRQSPIDINPQVLLFDPILAPLEIIGHHVNGNLINTGRGIIFKVSGASKASADDPSPPLVLLVNGPLSYRYTLNHLTLHYGKDMNRGSEHTIDGVQFSGEIQFYAYNSQLYGSWEEAMNRAHGVVGVSVLIQTSSDSRLANNQLKRITHVLKNITAKGSSQRINSLSIEELLPRLTRKHYITYEGSLTEPACYETVQWIILNKPIYMTSHLFHLLRMSMHDEANHGADNYRPIQKVNGRSIRTNIDFSDKVSFIAHVLQLIGLHTLSFDITFENVFKWYSNSGYRLFRQTMSILHSLSNRLPKCCVARSLLK</sequence>
<dbReference type="STRING" id="299467.A0A443SL35"/>
<dbReference type="PANTHER" id="PTHR18952">
    <property type="entry name" value="CARBONIC ANHYDRASE"/>
    <property type="match status" value="1"/>
</dbReference>
<dbReference type="GO" id="GO:0006730">
    <property type="term" value="P:one-carbon metabolic process"/>
    <property type="evidence" value="ECO:0007669"/>
    <property type="project" value="TreeGrafter"/>
</dbReference>
<dbReference type="InterPro" id="IPR036398">
    <property type="entry name" value="CA_dom_sf"/>
</dbReference>
<dbReference type="AlphaFoldDB" id="A0A443SL35"/>
<proteinExistence type="inferred from homology"/>